<name>A0A6A6FML4_9PEZI</name>
<feature type="domain" description="RPAP1 C-terminal" evidence="3">
    <location>
        <begin position="246"/>
        <end position="313"/>
    </location>
</feature>
<evidence type="ECO:0000313" key="6">
    <source>
        <dbReference type="Proteomes" id="UP000799539"/>
    </source>
</evidence>
<sequence>KPPSAPVLKSKSGFPAHSKRNIPSRFKQQKLSDPTAHSKQQSSSISSDHHQPSNGKPKSWEEEEKERIDRENNDKLAAMSAEEIEEERRELMNHFSPALLQKLLARGDVASGSEETDLSQLPGQIRERPSAAPLPAADAVRIEVPDVKDRTKPAKTVAFADEPEFEDASGGEDVKPPEDASPHDSVHFPRPEQPPALDPSSETFLEDLHQKYFPSLPSDPDKLEWMQTSSAKNTYDPSADALNACDVRFSFKGDIIPPSKANEIPVTLGLHHHGDAPEAAGYTIAELAHLARSSFPAQRCIAFQTLGRILYKLSKGEFGDPGEPEHALAGDTVEGPEDTFGELARGLWREVEKLQVIQILVDESEGRGVDGGKHMSAKAYAVEAVWLWRKGG</sequence>
<feature type="non-terminal residue" evidence="5">
    <location>
        <position position="392"/>
    </location>
</feature>
<dbReference type="Proteomes" id="UP000799539">
    <property type="component" value="Unassembled WGS sequence"/>
</dbReference>
<dbReference type="Pfam" id="PF08621">
    <property type="entry name" value="RPAP1_N"/>
    <property type="match status" value="1"/>
</dbReference>
<evidence type="ECO:0000259" key="3">
    <source>
        <dbReference type="Pfam" id="PF08620"/>
    </source>
</evidence>
<feature type="compositionally biased region" description="Acidic residues" evidence="2">
    <location>
        <begin position="161"/>
        <end position="170"/>
    </location>
</feature>
<proteinExistence type="inferred from homology"/>
<feature type="domain" description="RPAP1 N-terminal" evidence="4">
    <location>
        <begin position="66"/>
        <end position="108"/>
    </location>
</feature>
<gene>
    <name evidence="5" type="ORF">CERZMDRAFT_7234</name>
</gene>
<comment type="similarity">
    <text evidence="1">Belongs to the RPAP1 family.</text>
</comment>
<evidence type="ECO:0000259" key="4">
    <source>
        <dbReference type="Pfam" id="PF08621"/>
    </source>
</evidence>
<dbReference type="AlphaFoldDB" id="A0A6A6FML4"/>
<accession>A0A6A6FML4</accession>
<evidence type="ECO:0008006" key="7">
    <source>
        <dbReference type="Google" id="ProtNLM"/>
    </source>
</evidence>
<reference evidence="5" key="1">
    <citation type="journal article" date="2020" name="Stud. Mycol.">
        <title>101 Dothideomycetes genomes: a test case for predicting lifestyles and emergence of pathogens.</title>
        <authorList>
            <person name="Haridas S."/>
            <person name="Albert R."/>
            <person name="Binder M."/>
            <person name="Bloem J."/>
            <person name="Labutti K."/>
            <person name="Salamov A."/>
            <person name="Andreopoulos B."/>
            <person name="Baker S."/>
            <person name="Barry K."/>
            <person name="Bills G."/>
            <person name="Bluhm B."/>
            <person name="Cannon C."/>
            <person name="Castanera R."/>
            <person name="Culley D."/>
            <person name="Daum C."/>
            <person name="Ezra D."/>
            <person name="Gonzalez J."/>
            <person name="Henrissat B."/>
            <person name="Kuo A."/>
            <person name="Liang C."/>
            <person name="Lipzen A."/>
            <person name="Lutzoni F."/>
            <person name="Magnuson J."/>
            <person name="Mondo S."/>
            <person name="Nolan M."/>
            <person name="Ohm R."/>
            <person name="Pangilinan J."/>
            <person name="Park H.-J."/>
            <person name="Ramirez L."/>
            <person name="Alfaro M."/>
            <person name="Sun H."/>
            <person name="Tritt A."/>
            <person name="Yoshinaga Y."/>
            <person name="Zwiers L.-H."/>
            <person name="Turgeon B."/>
            <person name="Goodwin S."/>
            <person name="Spatafora J."/>
            <person name="Crous P."/>
            <person name="Grigoriev I."/>
        </authorList>
    </citation>
    <scope>NUCLEOTIDE SEQUENCE</scope>
    <source>
        <strain evidence="5">SCOH1-5</strain>
    </source>
</reference>
<evidence type="ECO:0000256" key="1">
    <source>
        <dbReference type="ARBA" id="ARBA00009953"/>
    </source>
</evidence>
<feature type="compositionally biased region" description="Basic and acidic residues" evidence="2">
    <location>
        <begin position="65"/>
        <end position="74"/>
    </location>
</feature>
<dbReference type="Pfam" id="PF08620">
    <property type="entry name" value="RPAP1_C"/>
    <property type="match status" value="1"/>
</dbReference>
<evidence type="ECO:0000256" key="2">
    <source>
        <dbReference type="SAM" id="MobiDB-lite"/>
    </source>
</evidence>
<dbReference type="InterPro" id="IPR013929">
    <property type="entry name" value="RPAP1_C"/>
</dbReference>
<dbReference type="InterPro" id="IPR039913">
    <property type="entry name" value="RPAP1/Rba50"/>
</dbReference>
<keyword evidence="6" id="KW-1185">Reference proteome</keyword>
<dbReference type="EMBL" id="ML992668">
    <property type="protein sequence ID" value="KAF2214458.1"/>
    <property type="molecule type" value="Genomic_DNA"/>
</dbReference>
<dbReference type="OrthoDB" id="348201at2759"/>
<feature type="compositionally biased region" description="Low complexity" evidence="2">
    <location>
        <begin position="37"/>
        <end position="46"/>
    </location>
</feature>
<organism evidence="5 6">
    <name type="scientific">Cercospora zeae-maydis SCOH1-5</name>
    <dbReference type="NCBI Taxonomy" id="717836"/>
    <lineage>
        <taxon>Eukaryota</taxon>
        <taxon>Fungi</taxon>
        <taxon>Dikarya</taxon>
        <taxon>Ascomycota</taxon>
        <taxon>Pezizomycotina</taxon>
        <taxon>Dothideomycetes</taxon>
        <taxon>Dothideomycetidae</taxon>
        <taxon>Mycosphaerellales</taxon>
        <taxon>Mycosphaerellaceae</taxon>
        <taxon>Cercospora</taxon>
    </lineage>
</organism>
<feature type="region of interest" description="Disordered" evidence="2">
    <location>
        <begin position="108"/>
        <end position="138"/>
    </location>
</feature>
<feature type="region of interest" description="Disordered" evidence="2">
    <location>
        <begin position="153"/>
        <end position="201"/>
    </location>
</feature>
<dbReference type="GO" id="GO:0006366">
    <property type="term" value="P:transcription by RNA polymerase II"/>
    <property type="evidence" value="ECO:0007669"/>
    <property type="project" value="InterPro"/>
</dbReference>
<evidence type="ECO:0000313" key="5">
    <source>
        <dbReference type="EMBL" id="KAF2214458.1"/>
    </source>
</evidence>
<feature type="region of interest" description="Disordered" evidence="2">
    <location>
        <begin position="1"/>
        <end position="89"/>
    </location>
</feature>
<dbReference type="InterPro" id="IPR013930">
    <property type="entry name" value="RPAP1_N"/>
</dbReference>
<feature type="compositionally biased region" description="Basic and acidic residues" evidence="2">
    <location>
        <begin position="172"/>
        <end position="190"/>
    </location>
</feature>
<dbReference type="PANTHER" id="PTHR21483">
    <property type="entry name" value="RNA POLYMERASE II-ASSOCIATED PROTEIN 1"/>
    <property type="match status" value="1"/>
</dbReference>
<dbReference type="PANTHER" id="PTHR21483:SF18">
    <property type="entry name" value="RNA POLYMERASE II-ASSOCIATED PROTEIN 1"/>
    <property type="match status" value="1"/>
</dbReference>
<feature type="non-terminal residue" evidence="5">
    <location>
        <position position="1"/>
    </location>
</feature>
<protein>
    <recommendedName>
        <fullName evidence="7">RNA polymerase II-associated protein 1 C-terminal domain-containing protein</fullName>
    </recommendedName>
</protein>